<feature type="compositionally biased region" description="Low complexity" evidence="1">
    <location>
        <begin position="92"/>
        <end position="113"/>
    </location>
</feature>
<feature type="signal peptide" evidence="2">
    <location>
        <begin position="1"/>
        <end position="16"/>
    </location>
</feature>
<evidence type="ECO:0000313" key="3">
    <source>
        <dbReference type="EMBL" id="KAF2688428.1"/>
    </source>
</evidence>
<feature type="chain" id="PRO_5026160437" evidence="2">
    <location>
        <begin position="17"/>
        <end position="202"/>
    </location>
</feature>
<organism evidence="3 4">
    <name type="scientific">Lentithecium fluviatile CBS 122367</name>
    <dbReference type="NCBI Taxonomy" id="1168545"/>
    <lineage>
        <taxon>Eukaryota</taxon>
        <taxon>Fungi</taxon>
        <taxon>Dikarya</taxon>
        <taxon>Ascomycota</taxon>
        <taxon>Pezizomycotina</taxon>
        <taxon>Dothideomycetes</taxon>
        <taxon>Pleosporomycetidae</taxon>
        <taxon>Pleosporales</taxon>
        <taxon>Massarineae</taxon>
        <taxon>Lentitheciaceae</taxon>
        <taxon>Lentithecium</taxon>
    </lineage>
</organism>
<feature type="compositionally biased region" description="Low complexity" evidence="1">
    <location>
        <begin position="151"/>
        <end position="175"/>
    </location>
</feature>
<feature type="compositionally biased region" description="Low complexity" evidence="1">
    <location>
        <begin position="50"/>
        <end position="68"/>
    </location>
</feature>
<gene>
    <name evidence="3" type="ORF">K458DRAFT_384613</name>
</gene>
<dbReference type="Proteomes" id="UP000799291">
    <property type="component" value="Unassembled WGS sequence"/>
</dbReference>
<protein>
    <submittedName>
        <fullName evidence="3">Uncharacterized protein</fullName>
    </submittedName>
</protein>
<reference evidence="3" key="1">
    <citation type="journal article" date="2020" name="Stud. Mycol.">
        <title>101 Dothideomycetes genomes: a test case for predicting lifestyles and emergence of pathogens.</title>
        <authorList>
            <person name="Haridas S."/>
            <person name="Albert R."/>
            <person name="Binder M."/>
            <person name="Bloem J."/>
            <person name="Labutti K."/>
            <person name="Salamov A."/>
            <person name="Andreopoulos B."/>
            <person name="Baker S."/>
            <person name="Barry K."/>
            <person name="Bills G."/>
            <person name="Bluhm B."/>
            <person name="Cannon C."/>
            <person name="Castanera R."/>
            <person name="Culley D."/>
            <person name="Daum C."/>
            <person name="Ezra D."/>
            <person name="Gonzalez J."/>
            <person name="Henrissat B."/>
            <person name="Kuo A."/>
            <person name="Liang C."/>
            <person name="Lipzen A."/>
            <person name="Lutzoni F."/>
            <person name="Magnuson J."/>
            <person name="Mondo S."/>
            <person name="Nolan M."/>
            <person name="Ohm R."/>
            <person name="Pangilinan J."/>
            <person name="Park H.-J."/>
            <person name="Ramirez L."/>
            <person name="Alfaro M."/>
            <person name="Sun H."/>
            <person name="Tritt A."/>
            <person name="Yoshinaga Y."/>
            <person name="Zwiers L.-H."/>
            <person name="Turgeon B."/>
            <person name="Goodwin S."/>
            <person name="Spatafora J."/>
            <person name="Crous P."/>
            <person name="Grigoriev I."/>
        </authorList>
    </citation>
    <scope>NUCLEOTIDE SEQUENCE</scope>
    <source>
        <strain evidence="3">CBS 122367</strain>
    </source>
</reference>
<sequence>MKFTILFLVLATAVAAQDDVDPTGTTCEPHGDHWHCPSGVPVPTTPPPAEALTTSTTAEDTVTATGGACEPHGDHWHCPDGVPEPTTPPPAEAATTPAATTPAETTPATTASETHSHDEDDHDHETAGTTCSAHDDHWHCPSGVPEPTTPPAAVTTGATTTSPSNGTTSPTSSAPAEFPGGAATLAVKGGVLAALVGAFAFI</sequence>
<evidence type="ECO:0000256" key="1">
    <source>
        <dbReference type="SAM" id="MobiDB-lite"/>
    </source>
</evidence>
<feature type="compositionally biased region" description="Basic and acidic residues" evidence="1">
    <location>
        <begin position="114"/>
        <end position="126"/>
    </location>
</feature>
<evidence type="ECO:0000313" key="4">
    <source>
        <dbReference type="Proteomes" id="UP000799291"/>
    </source>
</evidence>
<dbReference type="OrthoDB" id="5362269at2759"/>
<dbReference type="AlphaFoldDB" id="A0A6G1JDB0"/>
<accession>A0A6G1JDB0</accession>
<dbReference type="EMBL" id="MU005573">
    <property type="protein sequence ID" value="KAF2688428.1"/>
    <property type="molecule type" value="Genomic_DNA"/>
</dbReference>
<keyword evidence="4" id="KW-1185">Reference proteome</keyword>
<evidence type="ECO:0000256" key="2">
    <source>
        <dbReference type="SAM" id="SignalP"/>
    </source>
</evidence>
<keyword evidence="2" id="KW-0732">Signal</keyword>
<feature type="region of interest" description="Disordered" evidence="1">
    <location>
        <begin position="23"/>
        <end position="175"/>
    </location>
</feature>
<proteinExistence type="predicted"/>
<name>A0A6G1JDB0_9PLEO</name>